<reference evidence="2" key="1">
    <citation type="submission" date="2012-09" db="EMBL/GenBank/DDBJ databases">
        <title>Metagenomic Characterization of a Microbial Community in Wastewater Detects High Levels of Antibiotic Resistance.</title>
        <authorList>
            <person name="Abrams M."/>
            <person name="Caldwell A."/>
            <person name="Vandaei E."/>
            <person name="Lee W."/>
            <person name="Perrott J."/>
            <person name="Khan S.Y."/>
            <person name="Ta J."/>
            <person name="Romero D."/>
            <person name="Nguyen V."/>
            <person name="Pourmand N."/>
            <person name="Ouverney C.C."/>
        </authorList>
    </citation>
    <scope>NUCLEOTIDE SEQUENCE</scope>
</reference>
<dbReference type="InterPro" id="IPR008869">
    <property type="entry name" value="MlaC/ttg2D"/>
</dbReference>
<dbReference type="PANTHER" id="PTHR36573:SF1">
    <property type="entry name" value="INTERMEMBRANE PHOSPHOLIPID TRANSPORT SYSTEM BINDING PROTEIN MLAC"/>
    <property type="match status" value="1"/>
</dbReference>
<dbReference type="Gene3D" id="3.10.450.710">
    <property type="entry name" value="Tgt2/MlaC"/>
    <property type="match status" value="1"/>
</dbReference>
<feature type="compositionally biased region" description="Low complexity" evidence="1">
    <location>
        <begin position="237"/>
        <end position="270"/>
    </location>
</feature>
<feature type="region of interest" description="Disordered" evidence="1">
    <location>
        <begin position="209"/>
        <end position="270"/>
    </location>
</feature>
<dbReference type="Pfam" id="PF05494">
    <property type="entry name" value="MlaC"/>
    <property type="match status" value="1"/>
</dbReference>
<evidence type="ECO:0000256" key="1">
    <source>
        <dbReference type="SAM" id="MobiDB-lite"/>
    </source>
</evidence>
<dbReference type="AlphaFoldDB" id="L7VR70"/>
<organism evidence="2">
    <name type="scientific">uncultured bacterium A1Q1_fos_1070</name>
    <dbReference type="NCBI Taxonomy" id="1256541"/>
    <lineage>
        <taxon>Bacteria</taxon>
        <taxon>environmental samples</taxon>
    </lineage>
</organism>
<sequence>MWLGSVLSLGLLTGLVSVPGTLGPQPACAAPTVQSPKATLQRLNGACEKLLRTKTDAGSAEEKKIKEEIKQRASELLDYSELCKRALGEHWEKMGEPKRTEFVATLKDLIERNYIRQLRTNLDYEVTYGEETVEGTESKVATTLRLATKGKTTQVQIDYRMVQKPDGRWMVYDVVTDELSLVRNYRTQFQRIIGAGNYDGLLSRMKSKLAEEQSKDGTAPASPAPASPAATDKKAEPGAPAAKPAAPAAKPAASAAKAGAPAAKPAAAGK</sequence>
<dbReference type="InterPro" id="IPR042245">
    <property type="entry name" value="Tgt2/MlaC_sf"/>
</dbReference>
<protein>
    <submittedName>
        <fullName evidence="2">ABC-type transport system involved in resistance to organic solvents, auxiliary component</fullName>
    </submittedName>
</protein>
<dbReference type="PANTHER" id="PTHR36573">
    <property type="entry name" value="INTERMEMBRANE PHOSPHOLIPID TRANSPORT SYSTEM BINDING PROTEIN MLAC"/>
    <property type="match status" value="1"/>
</dbReference>
<dbReference type="EMBL" id="JX649872">
    <property type="protein sequence ID" value="AGC71447.1"/>
    <property type="molecule type" value="Genomic_DNA"/>
</dbReference>
<evidence type="ECO:0000313" key="2">
    <source>
        <dbReference type="EMBL" id="AGC71447.1"/>
    </source>
</evidence>
<proteinExistence type="predicted"/>
<accession>L7VR70</accession>
<name>L7VR70_9BACT</name>